<proteinExistence type="inferred from homology"/>
<dbReference type="Gene3D" id="3.40.1280.10">
    <property type="match status" value="1"/>
</dbReference>
<dbReference type="CDD" id="cd18093">
    <property type="entry name" value="SpoU-like_TrmJ"/>
    <property type="match status" value="1"/>
</dbReference>
<reference evidence="7 8" key="1">
    <citation type="journal article" date="2020" name="Microorganisms">
        <title>Osmotic Adaptation and Compatible Solute Biosynthesis of Phototrophic Bacteria as Revealed from Genome Analyses.</title>
        <authorList>
            <person name="Imhoff J.F."/>
            <person name="Rahn T."/>
            <person name="Kunzel S."/>
            <person name="Keller A."/>
            <person name="Neulinger S.C."/>
        </authorList>
    </citation>
    <scope>NUCLEOTIDE SEQUENCE [LARGE SCALE GENOMIC DNA]</scope>
    <source>
        <strain evidence="7 8">DSM 15116</strain>
    </source>
</reference>
<comment type="catalytic activity">
    <reaction evidence="5">
        <text>uridine(32) in tRNA + S-adenosyl-L-methionine = 2'-O-methyluridine(32) in tRNA + S-adenosyl-L-homocysteine + H(+)</text>
        <dbReference type="Rhea" id="RHEA:42936"/>
        <dbReference type="Rhea" id="RHEA-COMP:10107"/>
        <dbReference type="Rhea" id="RHEA-COMP:10290"/>
        <dbReference type="ChEBI" id="CHEBI:15378"/>
        <dbReference type="ChEBI" id="CHEBI:57856"/>
        <dbReference type="ChEBI" id="CHEBI:59789"/>
        <dbReference type="ChEBI" id="CHEBI:65315"/>
        <dbReference type="ChEBI" id="CHEBI:74478"/>
        <dbReference type="EC" id="2.1.1.200"/>
    </reaction>
</comment>
<comment type="function">
    <text evidence="5">Catalyzes the formation of 2'O-methylated cytidine (Cm32) or 2'O-methylated uridine (Um32) at position 32 in tRNA.</text>
</comment>
<comment type="similarity">
    <text evidence="1">Belongs to the class IV-like SAM-binding methyltransferase superfamily. RNA methyltransferase TrmH family.</text>
</comment>
<comment type="subcellular location">
    <subcellularLocation>
        <location evidence="5">Cytoplasm</location>
    </subcellularLocation>
</comment>
<evidence type="ECO:0000256" key="3">
    <source>
        <dbReference type="ARBA" id="ARBA00022679"/>
    </source>
</evidence>
<feature type="domain" description="tRNA/rRNA methyltransferase SpoU type" evidence="6">
    <location>
        <begin position="6"/>
        <end position="154"/>
    </location>
</feature>
<dbReference type="InterPro" id="IPR029026">
    <property type="entry name" value="tRNA_m1G_MTases_N"/>
</dbReference>
<name>A0ABS1EBT8_9GAMM</name>
<dbReference type="Pfam" id="PF00588">
    <property type="entry name" value="SpoU_methylase"/>
    <property type="match status" value="1"/>
</dbReference>
<dbReference type="InterPro" id="IPR029028">
    <property type="entry name" value="Alpha/beta_knot_MTases"/>
</dbReference>
<accession>A0ABS1EBT8</accession>
<keyword evidence="5" id="KW-0819">tRNA processing</keyword>
<protein>
    <recommendedName>
        <fullName evidence="5">tRNA (cytidine/uridine-2'-O-)-methyltransferase TrmJ</fullName>
        <ecNumber evidence="5">2.1.1.200</ecNumber>
    </recommendedName>
    <alternativeName>
        <fullName evidence="5">tRNA (cytidine(32)/uridine(32)-2'-O)-methyltransferase</fullName>
    </alternativeName>
    <alternativeName>
        <fullName evidence="5">tRNA Cm32/Um32 methyltransferase</fullName>
    </alternativeName>
</protein>
<dbReference type="NCBIfam" id="TIGR00050">
    <property type="entry name" value="rRNA_methyl_1"/>
    <property type="match status" value="1"/>
</dbReference>
<dbReference type="EMBL" id="NRSH01000135">
    <property type="protein sequence ID" value="MBK1727359.1"/>
    <property type="molecule type" value="Genomic_DNA"/>
</dbReference>
<dbReference type="PANTHER" id="PTHR42786">
    <property type="entry name" value="TRNA/RRNA METHYLTRANSFERASE"/>
    <property type="match status" value="1"/>
</dbReference>
<dbReference type="RefSeq" id="WP_200260481.1">
    <property type="nucleotide sequence ID" value="NZ_NRSH01000135.1"/>
</dbReference>
<comment type="subunit">
    <text evidence="5">Homodimer.</text>
</comment>
<gene>
    <name evidence="5" type="primary">trmJ</name>
    <name evidence="7" type="ORF">CKO13_10085</name>
</gene>
<dbReference type="PANTHER" id="PTHR42786:SF2">
    <property type="entry name" value="TRNA (CYTIDINE_URIDINE-2'-O-)-METHYLTRANSFERASE TRMJ"/>
    <property type="match status" value="1"/>
</dbReference>
<evidence type="ECO:0000313" key="7">
    <source>
        <dbReference type="EMBL" id="MBK1727359.1"/>
    </source>
</evidence>
<evidence type="ECO:0000313" key="8">
    <source>
        <dbReference type="Proteomes" id="UP000738126"/>
    </source>
</evidence>
<evidence type="ECO:0000256" key="5">
    <source>
        <dbReference type="RuleBase" id="RU362024"/>
    </source>
</evidence>
<keyword evidence="5" id="KW-0963">Cytoplasm</keyword>
<comment type="catalytic activity">
    <reaction evidence="5">
        <text>cytidine(32) in tRNA + S-adenosyl-L-methionine = 2'-O-methylcytidine(32) in tRNA + S-adenosyl-L-homocysteine + H(+)</text>
        <dbReference type="Rhea" id="RHEA:42932"/>
        <dbReference type="Rhea" id="RHEA-COMP:10288"/>
        <dbReference type="Rhea" id="RHEA-COMP:10289"/>
        <dbReference type="ChEBI" id="CHEBI:15378"/>
        <dbReference type="ChEBI" id="CHEBI:57856"/>
        <dbReference type="ChEBI" id="CHEBI:59789"/>
        <dbReference type="ChEBI" id="CHEBI:74495"/>
        <dbReference type="ChEBI" id="CHEBI:82748"/>
        <dbReference type="EC" id="2.1.1.200"/>
    </reaction>
</comment>
<keyword evidence="3" id="KW-0808">Transferase</keyword>
<sequence length="241" mass="26244">MRLEDVRIVLVGTSHPGNIGAAARAMRAMGLERLHLAAPQCDPLDAQACAQAAHGEALLHQAVVHPDLDAALSGCQLAYGLSARRRAERHPVRELRPAAEEAAAQAGGEQAWVFGRERTGLTNVELDRCHYLVHIPTDPACSSLNVAQSVQLVAWELRMAAGAAPAAGAAAGPEPAGVDALERFFGHLEEVAGAVGYLRRQNPELTMRRMRNLFRRAQPTDDELRMLRGLFNHILDHRRWS</sequence>
<evidence type="ECO:0000256" key="1">
    <source>
        <dbReference type="ARBA" id="ARBA00007228"/>
    </source>
</evidence>
<evidence type="ECO:0000256" key="4">
    <source>
        <dbReference type="ARBA" id="ARBA00022691"/>
    </source>
</evidence>
<dbReference type="InterPro" id="IPR001537">
    <property type="entry name" value="SpoU_MeTrfase"/>
</dbReference>
<evidence type="ECO:0000256" key="2">
    <source>
        <dbReference type="ARBA" id="ARBA00022603"/>
    </source>
</evidence>
<dbReference type="SUPFAM" id="SSF75217">
    <property type="entry name" value="alpha/beta knot"/>
    <property type="match status" value="1"/>
</dbReference>
<comment type="caution">
    <text evidence="7">The sequence shown here is derived from an EMBL/GenBank/DDBJ whole genome shotgun (WGS) entry which is preliminary data.</text>
</comment>
<keyword evidence="2 5" id="KW-0489">Methyltransferase</keyword>
<dbReference type="EC" id="2.1.1.200" evidence="5"/>
<dbReference type="Gene3D" id="1.10.8.590">
    <property type="match status" value="1"/>
</dbReference>
<organism evidence="7 8">
    <name type="scientific">Halorhodospira neutriphila</name>
    <dbReference type="NCBI Taxonomy" id="168379"/>
    <lineage>
        <taxon>Bacteria</taxon>
        <taxon>Pseudomonadati</taxon>
        <taxon>Pseudomonadota</taxon>
        <taxon>Gammaproteobacteria</taxon>
        <taxon>Chromatiales</taxon>
        <taxon>Ectothiorhodospiraceae</taxon>
        <taxon>Halorhodospira</taxon>
    </lineage>
</organism>
<keyword evidence="8" id="KW-1185">Reference proteome</keyword>
<dbReference type="InterPro" id="IPR004384">
    <property type="entry name" value="RNA_MeTrfase_TrmJ/LasT"/>
</dbReference>
<dbReference type="PIRSF" id="PIRSF004808">
    <property type="entry name" value="LasT"/>
    <property type="match status" value="1"/>
</dbReference>
<keyword evidence="4 5" id="KW-0949">S-adenosyl-L-methionine</keyword>
<dbReference type="Proteomes" id="UP000738126">
    <property type="component" value="Unassembled WGS sequence"/>
</dbReference>
<evidence type="ECO:0000259" key="6">
    <source>
        <dbReference type="Pfam" id="PF00588"/>
    </source>
</evidence>